<accession>A0AAV4UYW3</accession>
<gene>
    <name evidence="2" type="primary">pax2a</name>
    <name evidence="2" type="ORF">CDAR_565741</name>
</gene>
<comment type="caution">
    <text evidence="2">The sequence shown here is derived from an EMBL/GenBank/DDBJ whole genome shotgun (WGS) entry which is preliminary data.</text>
</comment>
<evidence type="ECO:0000313" key="2">
    <source>
        <dbReference type="EMBL" id="GIY62934.1"/>
    </source>
</evidence>
<feature type="region of interest" description="Disordered" evidence="1">
    <location>
        <begin position="24"/>
        <end position="93"/>
    </location>
</feature>
<name>A0AAV4UYW3_9ARAC</name>
<evidence type="ECO:0000256" key="1">
    <source>
        <dbReference type="SAM" id="MobiDB-lite"/>
    </source>
</evidence>
<reference evidence="2 3" key="1">
    <citation type="submission" date="2021-06" db="EMBL/GenBank/DDBJ databases">
        <title>Caerostris darwini draft genome.</title>
        <authorList>
            <person name="Kono N."/>
            <person name="Arakawa K."/>
        </authorList>
    </citation>
    <scope>NUCLEOTIDE SEQUENCE [LARGE SCALE GENOMIC DNA]</scope>
</reference>
<proteinExistence type="predicted"/>
<dbReference type="AlphaFoldDB" id="A0AAV4UYW3"/>
<keyword evidence="3" id="KW-1185">Reference proteome</keyword>
<sequence>MVFVLTTCFLSFCRRIVRNKAAEKAKQVGASSGHLNGGPSPQPTSNATSVIAHAPPAHETQRPSYSINGILGIPSQQHDPSSHKRKRDDAGEPTFFSFFGNRRTSCGLLWG</sequence>
<dbReference type="Proteomes" id="UP001054837">
    <property type="component" value="Unassembled WGS sequence"/>
</dbReference>
<evidence type="ECO:0000313" key="3">
    <source>
        <dbReference type="Proteomes" id="UP001054837"/>
    </source>
</evidence>
<protein>
    <submittedName>
        <fullName evidence="2">Paired box protein Pax-2a</fullName>
    </submittedName>
</protein>
<dbReference type="EMBL" id="BPLQ01012143">
    <property type="protein sequence ID" value="GIY62934.1"/>
    <property type="molecule type" value="Genomic_DNA"/>
</dbReference>
<organism evidence="2 3">
    <name type="scientific">Caerostris darwini</name>
    <dbReference type="NCBI Taxonomy" id="1538125"/>
    <lineage>
        <taxon>Eukaryota</taxon>
        <taxon>Metazoa</taxon>
        <taxon>Ecdysozoa</taxon>
        <taxon>Arthropoda</taxon>
        <taxon>Chelicerata</taxon>
        <taxon>Arachnida</taxon>
        <taxon>Araneae</taxon>
        <taxon>Araneomorphae</taxon>
        <taxon>Entelegynae</taxon>
        <taxon>Araneoidea</taxon>
        <taxon>Araneidae</taxon>
        <taxon>Caerostris</taxon>
    </lineage>
</organism>